<gene>
    <name evidence="13" type="ORF">DAKH74_048390</name>
</gene>
<dbReference type="InterPro" id="IPR033121">
    <property type="entry name" value="PEPTIDASE_A1"/>
</dbReference>
<keyword evidence="6 10" id="KW-0378">Hydrolase</keyword>
<evidence type="ECO:0000256" key="6">
    <source>
        <dbReference type="ARBA" id="ARBA00022801"/>
    </source>
</evidence>
<feature type="chain" id="PRO_5043383318" evidence="11">
    <location>
        <begin position="16"/>
        <end position="499"/>
    </location>
</feature>
<dbReference type="Gene3D" id="2.40.70.10">
    <property type="entry name" value="Acid Proteases"/>
    <property type="match status" value="2"/>
</dbReference>
<keyword evidence="2 10" id="KW-0645">Protease</keyword>
<dbReference type="PANTHER" id="PTHR47965">
    <property type="entry name" value="ASPARTYL PROTEASE-RELATED"/>
    <property type="match status" value="1"/>
</dbReference>
<dbReference type="PANTHER" id="PTHR47965:SF12">
    <property type="entry name" value="ASPARTIC PROTEINASE 3-RELATED"/>
    <property type="match status" value="1"/>
</dbReference>
<dbReference type="AlphaFoldDB" id="A0AAV5S409"/>
<feature type="signal peptide" evidence="11">
    <location>
        <begin position="1"/>
        <end position="15"/>
    </location>
</feature>
<evidence type="ECO:0000256" key="8">
    <source>
        <dbReference type="ARBA" id="ARBA00023180"/>
    </source>
</evidence>
<dbReference type="Proteomes" id="UP001377567">
    <property type="component" value="Unassembled WGS sequence"/>
</dbReference>
<evidence type="ECO:0000313" key="13">
    <source>
        <dbReference type="EMBL" id="GMM58223.1"/>
    </source>
</evidence>
<comment type="caution">
    <text evidence="13">The sequence shown here is derived from an EMBL/GenBank/DDBJ whole genome shotgun (WGS) entry which is preliminary data.</text>
</comment>
<dbReference type="GO" id="GO:0006508">
    <property type="term" value="P:proteolysis"/>
    <property type="evidence" value="ECO:0007669"/>
    <property type="project" value="UniProtKB-KW"/>
</dbReference>
<evidence type="ECO:0000256" key="1">
    <source>
        <dbReference type="ARBA" id="ARBA00007447"/>
    </source>
</evidence>
<evidence type="ECO:0000256" key="9">
    <source>
        <dbReference type="PIRSR" id="PIRSR601461-1"/>
    </source>
</evidence>
<keyword evidence="5 10" id="KW-0064">Aspartyl protease</keyword>
<dbReference type="GO" id="GO:0005576">
    <property type="term" value="C:extracellular region"/>
    <property type="evidence" value="ECO:0007669"/>
    <property type="project" value="TreeGrafter"/>
</dbReference>
<accession>A0AAV5S409</accession>
<evidence type="ECO:0000256" key="7">
    <source>
        <dbReference type="ARBA" id="ARBA00023145"/>
    </source>
</evidence>
<dbReference type="PROSITE" id="PS00141">
    <property type="entry name" value="ASP_PROTEASE"/>
    <property type="match status" value="2"/>
</dbReference>
<organism evidence="13 14">
    <name type="scientific">Maudiozyma humilis</name>
    <name type="common">Sour dough yeast</name>
    <name type="synonym">Kazachstania humilis</name>
    <dbReference type="NCBI Taxonomy" id="51915"/>
    <lineage>
        <taxon>Eukaryota</taxon>
        <taxon>Fungi</taxon>
        <taxon>Dikarya</taxon>
        <taxon>Ascomycota</taxon>
        <taxon>Saccharomycotina</taxon>
        <taxon>Saccharomycetes</taxon>
        <taxon>Saccharomycetales</taxon>
        <taxon>Saccharomycetaceae</taxon>
        <taxon>Maudiozyma</taxon>
    </lineage>
</organism>
<keyword evidence="4 11" id="KW-0732">Signal</keyword>
<dbReference type="PROSITE" id="PS51767">
    <property type="entry name" value="PEPTIDASE_A1"/>
    <property type="match status" value="1"/>
</dbReference>
<dbReference type="InterPro" id="IPR033876">
    <property type="entry name" value="SAP-like"/>
</dbReference>
<dbReference type="GO" id="GO:0004190">
    <property type="term" value="F:aspartic-type endopeptidase activity"/>
    <property type="evidence" value="ECO:0007669"/>
    <property type="project" value="UniProtKB-KW"/>
</dbReference>
<proteinExistence type="inferred from homology"/>
<dbReference type="GO" id="GO:0009277">
    <property type="term" value="C:fungal-type cell wall"/>
    <property type="evidence" value="ECO:0007669"/>
    <property type="project" value="TreeGrafter"/>
</dbReference>
<dbReference type="EMBL" id="BTGD01000020">
    <property type="protein sequence ID" value="GMM58223.1"/>
    <property type="molecule type" value="Genomic_DNA"/>
</dbReference>
<sequence>MKLLTYLALMSVASAIVVPNKRDLNRGKVLKLPFHKTHNDSSNAHTQDGKVLVKRQGTAGFDITNRQTFYSVDLDIGTPSQQVTVLLDTGSSDLWVTGNNNPYCTSNGGSIDCDKYGTFNKGQSSTFKDNDTTFSITYGDQSFAKGGWGQDVLSLDGVDISGVSFAVADNTDSNVGVLGIGLEQLETTTGTSGYVSDPHTYSNLPSILKQTGAIDTIAYSLYLDDAAATEGSILFGGIDSSKYTGTLYTVPLVNIYEGFSNPIALDITLQGMGVSTDDSSKTITTSQIPVLLDSGTTLTYFPSQYVQMVADAIGATYVSSGLYGMNCPSQDDDRQLVFDFGGFHIKAPLSSFLITSNGNSNVCFLGMVSQDKLPAILGDLFLTHAYIVYDLDNFEVSMAQADYTGSDENIEAIIDGVPGAVKASGYDNKWNGNQNYVSGGNIFTLNDAPAASMTSSVTVSSLTATPTAATSDDSEGSQPTCGGGDFLADLLCFLDSLFA</sequence>
<reference evidence="13 14" key="1">
    <citation type="journal article" date="2023" name="Elife">
        <title>Identification of key yeast species and microbe-microbe interactions impacting larval growth of Drosophila in the wild.</title>
        <authorList>
            <person name="Mure A."/>
            <person name="Sugiura Y."/>
            <person name="Maeda R."/>
            <person name="Honda K."/>
            <person name="Sakurai N."/>
            <person name="Takahashi Y."/>
            <person name="Watada M."/>
            <person name="Katoh T."/>
            <person name="Gotoh A."/>
            <person name="Gotoh Y."/>
            <person name="Taniguchi I."/>
            <person name="Nakamura K."/>
            <person name="Hayashi T."/>
            <person name="Katayama T."/>
            <person name="Uemura T."/>
            <person name="Hattori Y."/>
        </authorList>
    </citation>
    <scope>NUCLEOTIDE SEQUENCE [LARGE SCALE GENOMIC DNA]</scope>
    <source>
        <strain evidence="13 14">KH-74</strain>
    </source>
</reference>
<evidence type="ECO:0000256" key="5">
    <source>
        <dbReference type="ARBA" id="ARBA00022750"/>
    </source>
</evidence>
<dbReference type="InterPro" id="IPR021109">
    <property type="entry name" value="Peptidase_aspartic_dom_sf"/>
</dbReference>
<name>A0AAV5S409_MAUHU</name>
<feature type="active site" evidence="9">
    <location>
        <position position="88"/>
    </location>
</feature>
<evidence type="ECO:0000256" key="10">
    <source>
        <dbReference type="RuleBase" id="RU000454"/>
    </source>
</evidence>
<keyword evidence="14" id="KW-1185">Reference proteome</keyword>
<evidence type="ECO:0000256" key="4">
    <source>
        <dbReference type="ARBA" id="ARBA00022729"/>
    </source>
</evidence>
<dbReference type="FunFam" id="2.40.70.10:FF:000023">
    <property type="entry name" value="Aspartic protease"/>
    <property type="match status" value="1"/>
</dbReference>
<evidence type="ECO:0000256" key="11">
    <source>
        <dbReference type="SAM" id="SignalP"/>
    </source>
</evidence>
<comment type="similarity">
    <text evidence="1 10">Belongs to the peptidase A1 family.</text>
</comment>
<evidence type="ECO:0000259" key="12">
    <source>
        <dbReference type="PROSITE" id="PS51767"/>
    </source>
</evidence>
<keyword evidence="3" id="KW-0165">Cleavage on pair of basic residues</keyword>
<evidence type="ECO:0000256" key="3">
    <source>
        <dbReference type="ARBA" id="ARBA00022685"/>
    </source>
</evidence>
<feature type="active site" evidence="9">
    <location>
        <position position="293"/>
    </location>
</feature>
<keyword evidence="7" id="KW-0865">Zymogen</keyword>
<dbReference type="GO" id="GO:0031505">
    <property type="term" value="P:fungal-type cell wall organization"/>
    <property type="evidence" value="ECO:0007669"/>
    <property type="project" value="TreeGrafter"/>
</dbReference>
<dbReference type="SUPFAM" id="SSF50630">
    <property type="entry name" value="Acid proteases"/>
    <property type="match status" value="1"/>
</dbReference>
<feature type="domain" description="Peptidase A1" evidence="12">
    <location>
        <begin position="70"/>
        <end position="399"/>
    </location>
</feature>
<evidence type="ECO:0000313" key="14">
    <source>
        <dbReference type="Proteomes" id="UP001377567"/>
    </source>
</evidence>
<protein>
    <submittedName>
        <fullName evidence="13">Aspartyl protease</fullName>
    </submittedName>
</protein>
<dbReference type="Pfam" id="PF00026">
    <property type="entry name" value="Asp"/>
    <property type="match status" value="1"/>
</dbReference>
<dbReference type="InterPro" id="IPR001969">
    <property type="entry name" value="Aspartic_peptidase_AS"/>
</dbReference>
<evidence type="ECO:0000256" key="2">
    <source>
        <dbReference type="ARBA" id="ARBA00022670"/>
    </source>
</evidence>
<dbReference type="FunFam" id="2.40.70.10:FF:000011">
    <property type="entry name" value="Aspartic protease"/>
    <property type="match status" value="1"/>
</dbReference>
<keyword evidence="8" id="KW-0325">Glycoprotein</keyword>
<dbReference type="InterPro" id="IPR001461">
    <property type="entry name" value="Aspartic_peptidase_A1"/>
</dbReference>
<dbReference type="CDD" id="cd05474">
    <property type="entry name" value="SAP_like"/>
    <property type="match status" value="1"/>
</dbReference>
<dbReference type="PRINTS" id="PR00792">
    <property type="entry name" value="PEPSIN"/>
</dbReference>